<organism evidence="1 2">
    <name type="scientific">Gigaspora margarita</name>
    <dbReference type="NCBI Taxonomy" id="4874"/>
    <lineage>
        <taxon>Eukaryota</taxon>
        <taxon>Fungi</taxon>
        <taxon>Fungi incertae sedis</taxon>
        <taxon>Mucoromycota</taxon>
        <taxon>Glomeromycotina</taxon>
        <taxon>Glomeromycetes</taxon>
        <taxon>Diversisporales</taxon>
        <taxon>Gigasporaceae</taxon>
        <taxon>Gigaspora</taxon>
    </lineage>
</organism>
<evidence type="ECO:0000313" key="2">
    <source>
        <dbReference type="Proteomes" id="UP000789901"/>
    </source>
</evidence>
<keyword evidence="2" id="KW-1185">Reference proteome</keyword>
<proteinExistence type="predicted"/>
<sequence>AALQDNLKEYIKVPCYCDIDYGNLVDPNTKFLYKLKQNAQKKETTLYESTEYKCEFGFQQFFNSPNDIKSVVESIQKSVSVFI</sequence>
<evidence type="ECO:0000313" key="1">
    <source>
        <dbReference type="EMBL" id="CAG8786740.1"/>
    </source>
</evidence>
<name>A0ABN7VML4_GIGMA</name>
<protein>
    <submittedName>
        <fullName evidence="1">19195_t:CDS:1</fullName>
    </submittedName>
</protein>
<dbReference type="EMBL" id="CAJVQB010018158">
    <property type="protein sequence ID" value="CAG8786740.1"/>
    <property type="molecule type" value="Genomic_DNA"/>
</dbReference>
<accession>A0ABN7VML4</accession>
<feature type="non-terminal residue" evidence="1">
    <location>
        <position position="1"/>
    </location>
</feature>
<reference evidence="1 2" key="1">
    <citation type="submission" date="2021-06" db="EMBL/GenBank/DDBJ databases">
        <authorList>
            <person name="Kallberg Y."/>
            <person name="Tangrot J."/>
            <person name="Rosling A."/>
        </authorList>
    </citation>
    <scope>NUCLEOTIDE SEQUENCE [LARGE SCALE GENOMIC DNA]</scope>
    <source>
        <strain evidence="1 2">120-4 pot B 10/14</strain>
    </source>
</reference>
<comment type="caution">
    <text evidence="1">The sequence shown here is derived from an EMBL/GenBank/DDBJ whole genome shotgun (WGS) entry which is preliminary data.</text>
</comment>
<gene>
    <name evidence="1" type="ORF">GMARGA_LOCUS20568</name>
</gene>
<dbReference type="Proteomes" id="UP000789901">
    <property type="component" value="Unassembled WGS sequence"/>
</dbReference>